<gene>
    <name evidence="2" type="ORF">ACFQPB_07585</name>
</gene>
<comment type="caution">
    <text evidence="2">The sequence shown here is derived from an EMBL/GenBank/DDBJ whole genome shotgun (WGS) entry which is preliminary data.</text>
</comment>
<dbReference type="Proteomes" id="UP001596501">
    <property type="component" value="Unassembled WGS sequence"/>
</dbReference>
<keyword evidence="3" id="KW-1185">Reference proteome</keyword>
<reference evidence="3" key="1">
    <citation type="journal article" date="2019" name="Int. J. Syst. Evol. Microbiol.">
        <title>The Global Catalogue of Microorganisms (GCM) 10K type strain sequencing project: providing services to taxonomists for standard genome sequencing and annotation.</title>
        <authorList>
            <consortium name="The Broad Institute Genomics Platform"/>
            <consortium name="The Broad Institute Genome Sequencing Center for Infectious Disease"/>
            <person name="Wu L."/>
            <person name="Ma J."/>
        </authorList>
    </citation>
    <scope>NUCLEOTIDE SEQUENCE [LARGE SCALE GENOMIC DNA]</scope>
    <source>
        <strain evidence="3">CGMCC 1.12371</strain>
    </source>
</reference>
<dbReference type="RefSeq" id="WP_382221412.1">
    <property type="nucleotide sequence ID" value="NZ_JBHTCA010000004.1"/>
</dbReference>
<sequence length="115" mass="11422">MSKLIALMALAAGTVAGIAEDLAEGAEFEVAPDVAEPLLNEGKAKLASASITPPAPPATKEKAVKVRVLVACAYGQPDDVAEMPAAVAKAAVADGLVDADKAAVAFAQSLKPAKA</sequence>
<evidence type="ECO:0000313" key="3">
    <source>
        <dbReference type="Proteomes" id="UP001596501"/>
    </source>
</evidence>
<evidence type="ECO:0000313" key="2">
    <source>
        <dbReference type="EMBL" id="MFC7408718.1"/>
    </source>
</evidence>
<protein>
    <submittedName>
        <fullName evidence="2">Uncharacterized protein</fullName>
    </submittedName>
</protein>
<dbReference type="EMBL" id="JBHTCA010000004">
    <property type="protein sequence ID" value="MFC7408718.1"/>
    <property type="molecule type" value="Genomic_DNA"/>
</dbReference>
<proteinExistence type="predicted"/>
<keyword evidence="1" id="KW-0732">Signal</keyword>
<organism evidence="2 3">
    <name type="scientific">Hydrogenophaga atypica</name>
    <dbReference type="NCBI Taxonomy" id="249409"/>
    <lineage>
        <taxon>Bacteria</taxon>
        <taxon>Pseudomonadati</taxon>
        <taxon>Pseudomonadota</taxon>
        <taxon>Betaproteobacteria</taxon>
        <taxon>Burkholderiales</taxon>
        <taxon>Comamonadaceae</taxon>
        <taxon>Hydrogenophaga</taxon>
    </lineage>
</organism>
<evidence type="ECO:0000256" key="1">
    <source>
        <dbReference type="SAM" id="SignalP"/>
    </source>
</evidence>
<accession>A0ABW2QJL8</accession>
<feature type="chain" id="PRO_5045497042" evidence="1">
    <location>
        <begin position="20"/>
        <end position="115"/>
    </location>
</feature>
<feature type="signal peptide" evidence="1">
    <location>
        <begin position="1"/>
        <end position="19"/>
    </location>
</feature>
<name>A0ABW2QJL8_9BURK</name>